<reference evidence="2 3" key="1">
    <citation type="submission" date="2023-07" db="EMBL/GenBank/DDBJ databases">
        <title>Sorghum-associated microbial communities from plants grown in Nebraska, USA.</title>
        <authorList>
            <person name="Schachtman D."/>
        </authorList>
    </citation>
    <scope>NUCLEOTIDE SEQUENCE [LARGE SCALE GENOMIC DNA]</scope>
    <source>
        <strain evidence="2 3">CC258</strain>
    </source>
</reference>
<proteinExistence type="predicted"/>
<organism evidence="2 3">
    <name type="scientific">Paenibacillus qinlingensis</name>
    <dbReference type="NCBI Taxonomy" id="1837343"/>
    <lineage>
        <taxon>Bacteria</taxon>
        <taxon>Bacillati</taxon>
        <taxon>Bacillota</taxon>
        <taxon>Bacilli</taxon>
        <taxon>Bacillales</taxon>
        <taxon>Paenibacillaceae</taxon>
        <taxon>Paenibacillus</taxon>
    </lineage>
</organism>
<evidence type="ECO:0000313" key="2">
    <source>
        <dbReference type="EMBL" id="MDR6553856.1"/>
    </source>
</evidence>
<evidence type="ECO:0000259" key="1">
    <source>
        <dbReference type="Pfam" id="PF26160"/>
    </source>
</evidence>
<keyword evidence="3" id="KW-1185">Reference proteome</keyword>
<protein>
    <recommendedName>
        <fullName evidence="1">YqzN/YkzM domain-containing protein</fullName>
    </recommendedName>
</protein>
<gene>
    <name evidence="2" type="ORF">J2736_005066</name>
</gene>
<feature type="domain" description="YqzN/YkzM" evidence="1">
    <location>
        <begin position="24"/>
        <end position="73"/>
    </location>
</feature>
<name>A0ABU1P289_9BACL</name>
<dbReference type="Proteomes" id="UP001267290">
    <property type="component" value="Unassembled WGS sequence"/>
</dbReference>
<comment type="caution">
    <text evidence="2">The sequence shown here is derived from an EMBL/GenBank/DDBJ whole genome shotgun (WGS) entry which is preliminary data.</text>
</comment>
<dbReference type="Pfam" id="PF26160">
    <property type="entry name" value="YqzN_YkzM"/>
    <property type="match status" value="1"/>
</dbReference>
<evidence type="ECO:0000313" key="3">
    <source>
        <dbReference type="Proteomes" id="UP001267290"/>
    </source>
</evidence>
<dbReference type="InterPro" id="IPR058869">
    <property type="entry name" value="YqzN_YkzM"/>
</dbReference>
<accession>A0ABU1P289</accession>
<dbReference type="EMBL" id="JAVDSB010000012">
    <property type="protein sequence ID" value="MDR6553856.1"/>
    <property type="molecule type" value="Genomic_DNA"/>
</dbReference>
<sequence length="76" mass="8402">MIFIKQGLSSTKGQTEENTAVAVGYAKEELISHSQELFACPPEVLIGALLGKTETAFTIAETKQFIQNFLQRKVQE</sequence>
<dbReference type="RefSeq" id="WP_310501297.1">
    <property type="nucleotide sequence ID" value="NZ_JAVDSB010000012.1"/>
</dbReference>